<gene>
    <name evidence="9" type="ORF">AB1Y20_010639</name>
</gene>
<keyword evidence="4" id="KW-0808">Transferase</keyword>
<dbReference type="CDD" id="cd08646">
    <property type="entry name" value="FMT_core_Met-tRNA-FMT_N"/>
    <property type="match status" value="1"/>
</dbReference>
<evidence type="ECO:0000313" key="10">
    <source>
        <dbReference type="Proteomes" id="UP001515480"/>
    </source>
</evidence>
<dbReference type="InterPro" id="IPR044135">
    <property type="entry name" value="Met-tRNA-FMT_C"/>
</dbReference>
<comment type="caution">
    <text evidence="9">The sequence shown here is derived from an EMBL/GenBank/DDBJ whole genome shotgun (WGS) entry which is preliminary data.</text>
</comment>
<dbReference type="GO" id="GO:0005739">
    <property type="term" value="C:mitochondrion"/>
    <property type="evidence" value="ECO:0007669"/>
    <property type="project" value="TreeGrafter"/>
</dbReference>
<protein>
    <recommendedName>
        <fullName evidence="3">Methionyl-tRNA formyltransferase, mitochondrial</fullName>
        <ecNumber evidence="2">2.1.2.9</ecNumber>
    </recommendedName>
</protein>
<evidence type="ECO:0000256" key="6">
    <source>
        <dbReference type="SAM" id="SignalP"/>
    </source>
</evidence>
<name>A0AB34IQ40_PRYPA</name>
<proteinExistence type="inferred from homology"/>
<evidence type="ECO:0000313" key="9">
    <source>
        <dbReference type="EMBL" id="KAL1504230.1"/>
    </source>
</evidence>
<feature type="chain" id="PRO_5044266311" description="Methionyl-tRNA formyltransferase, mitochondrial" evidence="6">
    <location>
        <begin position="17"/>
        <end position="358"/>
    </location>
</feature>
<dbReference type="CDD" id="cd08704">
    <property type="entry name" value="Met_tRNA_FMT_C"/>
    <property type="match status" value="1"/>
</dbReference>
<evidence type="ECO:0000256" key="2">
    <source>
        <dbReference type="ARBA" id="ARBA00012261"/>
    </source>
</evidence>
<dbReference type="PANTHER" id="PTHR11138:SF5">
    <property type="entry name" value="METHIONYL-TRNA FORMYLTRANSFERASE, MITOCHONDRIAL"/>
    <property type="match status" value="1"/>
</dbReference>
<evidence type="ECO:0000256" key="1">
    <source>
        <dbReference type="ARBA" id="ARBA00010699"/>
    </source>
</evidence>
<dbReference type="GO" id="GO:0004479">
    <property type="term" value="F:methionyl-tRNA formyltransferase activity"/>
    <property type="evidence" value="ECO:0007669"/>
    <property type="project" value="UniProtKB-EC"/>
</dbReference>
<dbReference type="Proteomes" id="UP001515480">
    <property type="component" value="Unassembled WGS sequence"/>
</dbReference>
<dbReference type="AlphaFoldDB" id="A0AB34IQ40"/>
<reference evidence="9 10" key="1">
    <citation type="journal article" date="2024" name="Science">
        <title>Giant polyketide synthase enzymes in the biosynthesis of giant marine polyether toxins.</title>
        <authorList>
            <person name="Fallon T.R."/>
            <person name="Shende V.V."/>
            <person name="Wierzbicki I.H."/>
            <person name="Pendleton A.L."/>
            <person name="Watervoot N.F."/>
            <person name="Auber R.P."/>
            <person name="Gonzalez D.J."/>
            <person name="Wisecaver J.H."/>
            <person name="Moore B.S."/>
        </authorList>
    </citation>
    <scope>NUCLEOTIDE SEQUENCE [LARGE SCALE GENOMIC DNA]</scope>
    <source>
        <strain evidence="9 10">12B1</strain>
    </source>
</reference>
<dbReference type="InterPro" id="IPR005793">
    <property type="entry name" value="Formyl_trans_C"/>
</dbReference>
<dbReference type="Pfam" id="PF02911">
    <property type="entry name" value="Formyl_trans_C"/>
    <property type="match status" value="1"/>
</dbReference>
<dbReference type="Gene3D" id="3.40.50.12230">
    <property type="match status" value="1"/>
</dbReference>
<accession>A0AB34IQ40</accession>
<dbReference type="PANTHER" id="PTHR11138">
    <property type="entry name" value="METHIONYL-TRNA FORMYLTRANSFERASE"/>
    <property type="match status" value="1"/>
</dbReference>
<feature type="domain" description="Formyl transferase C-terminal" evidence="8">
    <location>
        <begin position="235"/>
        <end position="341"/>
    </location>
</feature>
<dbReference type="EC" id="2.1.2.9" evidence="2"/>
<keyword evidence="5" id="KW-0648">Protein biosynthesis</keyword>
<dbReference type="InterPro" id="IPR041711">
    <property type="entry name" value="Met-tRNA-FMT_N"/>
</dbReference>
<keyword evidence="6" id="KW-0732">Signal</keyword>
<comment type="similarity">
    <text evidence="1">Belongs to the Fmt family.</text>
</comment>
<keyword evidence="10" id="KW-1185">Reference proteome</keyword>
<dbReference type="InterPro" id="IPR005794">
    <property type="entry name" value="Fmt"/>
</dbReference>
<dbReference type="SUPFAM" id="SSF50486">
    <property type="entry name" value="FMT C-terminal domain-like"/>
    <property type="match status" value="1"/>
</dbReference>
<dbReference type="Pfam" id="PF00551">
    <property type="entry name" value="Formyl_trans_N"/>
    <property type="match status" value="1"/>
</dbReference>
<dbReference type="EMBL" id="JBGBPQ010000020">
    <property type="protein sequence ID" value="KAL1504230.1"/>
    <property type="molecule type" value="Genomic_DNA"/>
</dbReference>
<evidence type="ECO:0000256" key="3">
    <source>
        <dbReference type="ARBA" id="ARBA00014185"/>
    </source>
</evidence>
<feature type="domain" description="Formyl transferase N-terminal" evidence="7">
    <location>
        <begin position="25"/>
        <end position="208"/>
    </location>
</feature>
<feature type="signal peptide" evidence="6">
    <location>
        <begin position="1"/>
        <end position="16"/>
    </location>
</feature>
<dbReference type="InterPro" id="IPR036477">
    <property type="entry name" value="Formyl_transf_N_sf"/>
</dbReference>
<sequence length="358" mass="38262">MRCLMPLLVAPHLARAATLSGAAPKRVVFLGTPSVAARSLELLLEGSRAGRAAFELAAVVSQPPARAGRKMRLTPSPVHALAEAEGLPLFTPPDARDEPFLRALGELQPDLMVTAAYGCFLPRRFLELPKYGTLNIHPSLLPLYRGAAPVQRCLEAGDAVTGVSVAFTVLKMDSGPILRQVRRPLTGDEQAPELLLELFETGTEQLLEALPSVWDGSCRHVQWEQEHERATAAPKLTQAEAVLNFDTLSAAEAHNRVRGFAAPAGPGCSCALQLGDAPPVRAKLMRTRVGAETVPPTQELSLGQGGKAVLFVCGDGSVLEVISLTLPGKKPVEAKSFWNGLNGRSARWLTSEQATEVK</sequence>
<evidence type="ECO:0000256" key="4">
    <source>
        <dbReference type="ARBA" id="ARBA00022679"/>
    </source>
</evidence>
<dbReference type="HAMAP" id="MF_00182">
    <property type="entry name" value="Formyl_trans"/>
    <property type="match status" value="1"/>
</dbReference>
<evidence type="ECO:0000259" key="7">
    <source>
        <dbReference type="Pfam" id="PF00551"/>
    </source>
</evidence>
<dbReference type="InterPro" id="IPR002376">
    <property type="entry name" value="Formyl_transf_N"/>
</dbReference>
<dbReference type="SUPFAM" id="SSF53328">
    <property type="entry name" value="Formyltransferase"/>
    <property type="match status" value="1"/>
</dbReference>
<evidence type="ECO:0000259" key="8">
    <source>
        <dbReference type="Pfam" id="PF02911"/>
    </source>
</evidence>
<evidence type="ECO:0000256" key="5">
    <source>
        <dbReference type="ARBA" id="ARBA00022917"/>
    </source>
</evidence>
<dbReference type="InterPro" id="IPR011034">
    <property type="entry name" value="Formyl_transferase-like_C_sf"/>
</dbReference>
<organism evidence="9 10">
    <name type="scientific">Prymnesium parvum</name>
    <name type="common">Toxic golden alga</name>
    <dbReference type="NCBI Taxonomy" id="97485"/>
    <lineage>
        <taxon>Eukaryota</taxon>
        <taxon>Haptista</taxon>
        <taxon>Haptophyta</taxon>
        <taxon>Prymnesiophyceae</taxon>
        <taxon>Prymnesiales</taxon>
        <taxon>Prymnesiaceae</taxon>
        <taxon>Prymnesium</taxon>
    </lineage>
</organism>